<dbReference type="PROSITE" id="PS51455">
    <property type="entry name" value="PIPK"/>
    <property type="match status" value="1"/>
</dbReference>
<keyword evidence="1" id="KW-0547">Nucleotide-binding</keyword>
<dbReference type="InterPro" id="IPR023610">
    <property type="entry name" value="PInositol-4/5-P-5/4-kinase"/>
</dbReference>
<dbReference type="Pfam" id="PF01504">
    <property type="entry name" value="PIP5K"/>
    <property type="match status" value="1"/>
</dbReference>
<keyword evidence="2" id="KW-0812">Transmembrane</keyword>
<protein>
    <recommendedName>
        <fullName evidence="3">PIPK domain-containing protein</fullName>
    </recommendedName>
</protein>
<reference evidence="4" key="1">
    <citation type="submission" date="2021-01" db="EMBL/GenBank/DDBJ databases">
        <authorList>
            <person name="Corre E."/>
            <person name="Pelletier E."/>
            <person name="Niang G."/>
            <person name="Scheremetjew M."/>
            <person name="Finn R."/>
            <person name="Kale V."/>
            <person name="Holt S."/>
            <person name="Cochrane G."/>
            <person name="Meng A."/>
            <person name="Brown T."/>
            <person name="Cohen L."/>
        </authorList>
    </citation>
    <scope>NUCLEOTIDE SEQUENCE</scope>
    <source>
        <strain evidence="4">WS</strain>
    </source>
</reference>
<dbReference type="GO" id="GO:0005524">
    <property type="term" value="F:ATP binding"/>
    <property type="evidence" value="ECO:0007669"/>
    <property type="project" value="UniProtKB-UniRule"/>
</dbReference>
<keyword evidence="2" id="KW-1133">Transmembrane helix</keyword>
<organism evidence="4">
    <name type="scientific">Percolomonas cosmopolitus</name>
    <dbReference type="NCBI Taxonomy" id="63605"/>
    <lineage>
        <taxon>Eukaryota</taxon>
        <taxon>Discoba</taxon>
        <taxon>Heterolobosea</taxon>
        <taxon>Tetramitia</taxon>
        <taxon>Eutetramitia</taxon>
        <taxon>Percolomonadidae</taxon>
        <taxon>Percolomonas</taxon>
    </lineage>
</organism>
<dbReference type="InterPro" id="IPR002498">
    <property type="entry name" value="PInositol-4-P-4/5-kinase_core"/>
</dbReference>
<evidence type="ECO:0000256" key="2">
    <source>
        <dbReference type="SAM" id="Phobius"/>
    </source>
</evidence>
<keyword evidence="1" id="KW-0418">Kinase</keyword>
<proteinExistence type="predicted"/>
<dbReference type="AlphaFoldDB" id="A0A7S1KM49"/>
<gene>
    <name evidence="4" type="ORF">PCOS0759_LOCUS1191</name>
</gene>
<feature type="transmembrane region" description="Helical" evidence="2">
    <location>
        <begin position="58"/>
        <end position="81"/>
    </location>
</feature>
<feature type="transmembrane region" description="Helical" evidence="2">
    <location>
        <begin position="269"/>
        <end position="293"/>
    </location>
</feature>
<dbReference type="EMBL" id="HBGD01001459">
    <property type="protein sequence ID" value="CAD9077959.1"/>
    <property type="molecule type" value="Transcribed_RNA"/>
</dbReference>
<feature type="transmembrane region" description="Helical" evidence="2">
    <location>
        <begin position="225"/>
        <end position="248"/>
    </location>
</feature>
<dbReference type="SMART" id="SM00330">
    <property type="entry name" value="PIPKc"/>
    <property type="match status" value="1"/>
</dbReference>
<dbReference type="Gene3D" id="3.30.810.10">
    <property type="entry name" value="2-Layer Sandwich"/>
    <property type="match status" value="1"/>
</dbReference>
<keyword evidence="2" id="KW-0472">Membrane</keyword>
<name>A0A7S1KM49_9EUKA</name>
<dbReference type="GO" id="GO:0005886">
    <property type="term" value="C:plasma membrane"/>
    <property type="evidence" value="ECO:0007669"/>
    <property type="project" value="TreeGrafter"/>
</dbReference>
<dbReference type="PANTHER" id="PTHR23086:SF8">
    <property type="entry name" value="PHOSPHATIDYLINOSITOL 5-PHOSPHATE 4-KINASE, ISOFORM A"/>
    <property type="match status" value="1"/>
</dbReference>
<dbReference type="SUPFAM" id="SSF56104">
    <property type="entry name" value="SAICAR synthase-like"/>
    <property type="match status" value="1"/>
</dbReference>
<feature type="transmembrane region" description="Helical" evidence="2">
    <location>
        <begin position="16"/>
        <end position="38"/>
    </location>
</feature>
<dbReference type="Gene3D" id="3.30.800.10">
    <property type="entry name" value="Phosphatidylinositol Phosphate Kinase II Beta"/>
    <property type="match status" value="1"/>
</dbReference>
<feature type="domain" description="PIPK" evidence="3">
    <location>
        <begin position="400"/>
        <end position="742"/>
    </location>
</feature>
<evidence type="ECO:0000313" key="4">
    <source>
        <dbReference type="EMBL" id="CAD9077959.1"/>
    </source>
</evidence>
<dbReference type="GO" id="GO:0046854">
    <property type="term" value="P:phosphatidylinositol phosphate biosynthetic process"/>
    <property type="evidence" value="ECO:0007669"/>
    <property type="project" value="TreeGrafter"/>
</dbReference>
<dbReference type="CDD" id="cd00139">
    <property type="entry name" value="PIPKc"/>
    <property type="match status" value="1"/>
</dbReference>
<dbReference type="GO" id="GO:0016308">
    <property type="term" value="F:1-phosphatidylinositol-4-phosphate 5-kinase activity"/>
    <property type="evidence" value="ECO:0007669"/>
    <property type="project" value="TreeGrafter"/>
</dbReference>
<feature type="transmembrane region" description="Helical" evidence="2">
    <location>
        <begin position="168"/>
        <end position="187"/>
    </location>
</feature>
<feature type="transmembrane region" description="Helical" evidence="2">
    <location>
        <begin position="137"/>
        <end position="156"/>
    </location>
</feature>
<evidence type="ECO:0000259" key="3">
    <source>
        <dbReference type="PROSITE" id="PS51455"/>
    </source>
</evidence>
<evidence type="ECO:0000256" key="1">
    <source>
        <dbReference type="PROSITE-ProRule" id="PRU00781"/>
    </source>
</evidence>
<keyword evidence="1" id="KW-0067">ATP-binding</keyword>
<accession>A0A7S1KM49</accession>
<keyword evidence="1" id="KW-0808">Transferase</keyword>
<dbReference type="PANTHER" id="PTHR23086">
    <property type="entry name" value="PHOSPHATIDYLINOSITOL-4-PHOSPHATE 5-KINASE"/>
    <property type="match status" value="1"/>
</dbReference>
<sequence>MQTIQSPLDQYPMLQYALHLCAFYTIITGIIILSLQYFQKKASSKQKTSSDSNNNKWLSVPLVMSEVCYAAGILLSDVILWHSAAAGPNGAASGISAVSSSTGGKVFSNSVQSLIASVTASHSYCVVTRMALHGGRILTSFFSLIFVADLFLSIKYPLSYAKKHQKMFIMMGLMNAGALVWFFFQLMKREANGAGNNLTHQYGGSLSSVSNQHCRLRERSHFLQFYVIETLISTLYTILSSVLFYMSFKFLRMGLPGTRPTRYTHLIRIFFFTMWYAGVFFTSLPLHVMERFFGESPESSYWISRQRPETTSRWLLCLTLLGEISIAFRGVGLCVFFFTERPVIKSMRWILERFSFISFTAPTVNQSSLADDGSAQHFHHSNQDDTAITVTGTKTQKLYPTKNVKPDPDLGACIRKDMMYCVVVGITTTLRGEGKRMVNPKTDFDSAFRYKSIKCNDYDFQFTEYCPNAFSSMRSFMQISNKEFKQSFKPETVVNDLVKQNFSSAKGGSFFCFTADKKYIIKTVTSGEKKILIKILKPLYKHVLKNPNTLINYPLGCYKLHGDKLPFRSQFIVMRNVFDLPKNIDLDMTFDLKGSFIDRTSKAHESVKKDSDLKKVFQLDDSDYYELKRQLGKDSEFFQKQNIMDYSLLLGVHKRNKSKRQKRVKEKIEEPFHRRFKNGMITWDHKYILYMGVIDILQEYNWNKKTERFLKSTFKRRDKDGISSIPSDHYAFRFKKNIIKHFKRSSECE</sequence>
<dbReference type="InterPro" id="IPR027483">
    <property type="entry name" value="PInositol-4-P-4/5-kinase_C_sf"/>
</dbReference>
<dbReference type="InterPro" id="IPR027484">
    <property type="entry name" value="PInositol-4-P-5-kinase_N"/>
</dbReference>